<protein>
    <submittedName>
        <fullName evidence="2">Uncharacterized protein</fullName>
    </submittedName>
</protein>
<feature type="region of interest" description="Disordered" evidence="1">
    <location>
        <begin position="1"/>
        <end position="40"/>
    </location>
</feature>
<gene>
    <name evidence="2" type="ORF">NSPZN2_100107</name>
</gene>
<feature type="compositionally biased region" description="Basic and acidic residues" evidence="1">
    <location>
        <begin position="29"/>
        <end position="40"/>
    </location>
</feature>
<comment type="caution">
    <text evidence="2">The sequence shown here is derived from an EMBL/GenBank/DDBJ whole genome shotgun (WGS) entry which is preliminary data.</text>
</comment>
<proteinExistence type="predicted"/>
<dbReference type="RefSeq" id="WP_213041484.1">
    <property type="nucleotide sequence ID" value="NZ_CAJNBJ010000002.1"/>
</dbReference>
<organism evidence="2 3">
    <name type="scientific">Nitrospira defluvii</name>
    <dbReference type="NCBI Taxonomy" id="330214"/>
    <lineage>
        <taxon>Bacteria</taxon>
        <taxon>Pseudomonadati</taxon>
        <taxon>Nitrospirota</taxon>
        <taxon>Nitrospiria</taxon>
        <taxon>Nitrospirales</taxon>
        <taxon>Nitrospiraceae</taxon>
        <taxon>Nitrospira</taxon>
    </lineage>
</organism>
<dbReference type="EMBL" id="CAJNBJ010000002">
    <property type="protein sequence ID" value="CAE6726117.1"/>
    <property type="molecule type" value="Genomic_DNA"/>
</dbReference>
<evidence type="ECO:0000256" key="1">
    <source>
        <dbReference type="SAM" id="MobiDB-lite"/>
    </source>
</evidence>
<sequence length="66" mass="7501">MPVNMDPSKRRRRQPVEEQPAAAAGQDTAEVRKFGEDTEADREKAIAEAELKNLWDATEVIDMDSW</sequence>
<reference evidence="2 3" key="1">
    <citation type="submission" date="2021-02" db="EMBL/GenBank/DDBJ databases">
        <authorList>
            <person name="Han P."/>
        </authorList>
    </citation>
    <scope>NUCLEOTIDE SEQUENCE [LARGE SCALE GENOMIC DNA]</scope>
    <source>
        <strain evidence="2">Candidatus Nitrospira sp. ZN2</strain>
    </source>
</reference>
<accession>A0ABM8R0A7</accession>
<evidence type="ECO:0000313" key="2">
    <source>
        <dbReference type="EMBL" id="CAE6726117.1"/>
    </source>
</evidence>
<evidence type="ECO:0000313" key="3">
    <source>
        <dbReference type="Proteomes" id="UP000675880"/>
    </source>
</evidence>
<keyword evidence="3" id="KW-1185">Reference proteome</keyword>
<name>A0ABM8R0A7_9BACT</name>
<dbReference type="Proteomes" id="UP000675880">
    <property type="component" value="Unassembled WGS sequence"/>
</dbReference>